<dbReference type="InterPro" id="IPR029048">
    <property type="entry name" value="HSP70_C_sf"/>
</dbReference>
<evidence type="ECO:0000313" key="6">
    <source>
        <dbReference type="Proteomes" id="UP001378592"/>
    </source>
</evidence>
<dbReference type="PANTHER" id="PTHR45639:SF4">
    <property type="entry name" value="HSC70CB, ISOFORM G"/>
    <property type="match status" value="1"/>
</dbReference>
<dbReference type="SUPFAM" id="SSF100934">
    <property type="entry name" value="Heat shock protein 70kD (HSP70), C-terminal subdomain"/>
    <property type="match status" value="2"/>
</dbReference>
<proteinExistence type="inferred from homology"/>
<dbReference type="CDD" id="cd10228">
    <property type="entry name" value="ASKHA_NBD_HSP70_HSPA4_like"/>
    <property type="match status" value="1"/>
</dbReference>
<dbReference type="FunFam" id="1.20.1270.10:FF:000002">
    <property type="entry name" value="Heat shock 70 kDa protein 4"/>
    <property type="match status" value="1"/>
</dbReference>
<dbReference type="Gene3D" id="1.20.1270.10">
    <property type="match status" value="1"/>
</dbReference>
<dbReference type="InterPro" id="IPR043129">
    <property type="entry name" value="ATPase_NBD"/>
</dbReference>
<dbReference type="PRINTS" id="PR00301">
    <property type="entry name" value="HEATSHOCK70"/>
</dbReference>
<keyword evidence="2" id="KW-0547">Nucleotide-binding</keyword>
<keyword evidence="3" id="KW-0067">ATP-binding</keyword>
<dbReference type="EMBL" id="JAZDUA010000323">
    <property type="protein sequence ID" value="KAK7794683.1"/>
    <property type="molecule type" value="Genomic_DNA"/>
</dbReference>
<comment type="similarity">
    <text evidence="1">Belongs to the heat shock protein 70 family.</text>
</comment>
<gene>
    <name evidence="5" type="ORF">R5R35_008015</name>
</gene>
<name>A0AAN9VQF8_9ORTH</name>
<feature type="region of interest" description="Disordered" evidence="4">
    <location>
        <begin position="495"/>
        <end position="572"/>
    </location>
</feature>
<dbReference type="FunFam" id="3.30.30.30:FF:000002">
    <property type="entry name" value="Heat shock 70 kDa protein 4"/>
    <property type="match status" value="1"/>
</dbReference>
<evidence type="ECO:0000256" key="4">
    <source>
        <dbReference type="SAM" id="MobiDB-lite"/>
    </source>
</evidence>
<dbReference type="GO" id="GO:0005634">
    <property type="term" value="C:nucleus"/>
    <property type="evidence" value="ECO:0007669"/>
    <property type="project" value="TreeGrafter"/>
</dbReference>
<accession>A0AAN9VQF8</accession>
<protein>
    <submittedName>
        <fullName evidence="5">Uncharacterized protein</fullName>
    </submittedName>
</protein>
<dbReference type="Pfam" id="PF00012">
    <property type="entry name" value="HSP70"/>
    <property type="match status" value="1"/>
</dbReference>
<dbReference type="FunFam" id="3.30.420.40:FF:000171">
    <property type="entry name" value="Heat shock 70 kDa protein 4"/>
    <property type="match status" value="1"/>
</dbReference>
<dbReference type="PANTHER" id="PTHR45639">
    <property type="entry name" value="HSC70CB, ISOFORM G-RELATED"/>
    <property type="match status" value="1"/>
</dbReference>
<dbReference type="Gene3D" id="2.60.34.10">
    <property type="entry name" value="Substrate Binding Domain Of DNAk, Chain A, domain 1"/>
    <property type="match status" value="1"/>
</dbReference>
<feature type="compositionally biased region" description="Low complexity" evidence="4">
    <location>
        <begin position="523"/>
        <end position="542"/>
    </location>
</feature>
<dbReference type="FunFam" id="3.30.420.40:FF:000495">
    <property type="entry name" value="Heat shock protein 4b"/>
    <property type="match status" value="1"/>
</dbReference>
<dbReference type="FunFam" id="3.90.640.10:FF:000004">
    <property type="entry name" value="Heat shock 70 kDa protein 4"/>
    <property type="match status" value="1"/>
</dbReference>
<dbReference type="GO" id="GO:0005524">
    <property type="term" value="F:ATP binding"/>
    <property type="evidence" value="ECO:0007669"/>
    <property type="project" value="UniProtKB-KW"/>
</dbReference>
<feature type="region of interest" description="Disordered" evidence="4">
    <location>
        <begin position="769"/>
        <end position="824"/>
    </location>
</feature>
<dbReference type="Gene3D" id="3.90.640.10">
    <property type="entry name" value="Actin, Chain A, domain 4"/>
    <property type="match status" value="1"/>
</dbReference>
<dbReference type="GO" id="GO:0140662">
    <property type="term" value="F:ATP-dependent protein folding chaperone"/>
    <property type="evidence" value="ECO:0007669"/>
    <property type="project" value="InterPro"/>
</dbReference>
<keyword evidence="6" id="KW-1185">Reference proteome</keyword>
<organism evidence="5 6">
    <name type="scientific">Gryllus longicercus</name>
    <dbReference type="NCBI Taxonomy" id="2509291"/>
    <lineage>
        <taxon>Eukaryota</taxon>
        <taxon>Metazoa</taxon>
        <taxon>Ecdysozoa</taxon>
        <taxon>Arthropoda</taxon>
        <taxon>Hexapoda</taxon>
        <taxon>Insecta</taxon>
        <taxon>Pterygota</taxon>
        <taxon>Neoptera</taxon>
        <taxon>Polyneoptera</taxon>
        <taxon>Orthoptera</taxon>
        <taxon>Ensifera</taxon>
        <taxon>Gryllidea</taxon>
        <taxon>Grylloidea</taxon>
        <taxon>Gryllidae</taxon>
        <taxon>Gryllinae</taxon>
        <taxon>Gryllus</taxon>
    </lineage>
</organism>
<evidence type="ECO:0000256" key="3">
    <source>
        <dbReference type="ARBA" id="ARBA00022840"/>
    </source>
</evidence>
<dbReference type="AlphaFoldDB" id="A0AAN9VQF8"/>
<dbReference type="Gene3D" id="3.30.30.30">
    <property type="match status" value="1"/>
</dbReference>
<dbReference type="InterPro" id="IPR029047">
    <property type="entry name" value="HSP70_peptide-bd_sf"/>
</dbReference>
<dbReference type="SUPFAM" id="SSF100920">
    <property type="entry name" value="Heat shock protein 70kD (HSP70), peptide-binding domain"/>
    <property type="match status" value="1"/>
</dbReference>
<evidence type="ECO:0000256" key="2">
    <source>
        <dbReference type="ARBA" id="ARBA00022741"/>
    </source>
</evidence>
<sequence length="824" mass="93300">MAAMSVIGIDFGNESCYVAVARAGGIETIANDYSLRATPSCIAFSGKNRILGVAAKNQMVTNMKNTIFGFKRLLGRKYNDPYVQQELKYLPYRVVQQPNNDIGIKVNYLDEEHIFTPEQITAMLFTKLKDTSETALKTKVNDCVISVPSYYTNAERKALLDAASIAGLNVLRLMNETTATALAYGIYKQDLPTPEEKPRNVVFVDCGHASLQVSACAFHKGKLKMLASASDPHFGGRDIDQTLANHFSADFQNRYRIDPRSNMRAFLRLSTEVEKLKKQMSANSTKLPMNIECFMEDLDVHADMKRTDMEEMCSHLFQRVEKTLKRCLEESKLKLEEIYAVEIVGGSSRIPAIKHLIEVVFGKHPSTTLNQDEAVARGCALQCAMLSPAIRVREFNVTDIQSYPIKLVWDASMGEDGEMEVFSQNHPVPFSKMLTFFRREPFSMKAYYSTYIPYPDPYIGQFIIKDVKPTPEGDSQKVKLKVRVNIHGILTVSQATLMEKKEPGDQEMEESPEAMETDQKATGNGESSAESQQQNEGQQQQNHNSAEDEQQVPESQSGSDKKDGTKKKKSSVKAVELPIEAYTHGFSQVDLNNYIEQECKMIANDKQEKERIDARNALEEYVYELRGKLSAEEELATFVNENDRTSLCRQLDNMENWLYEEGEDCQRQVYVDKLNSLKSLGEPIKSRRVEYEQREGVLEEFSLSLQLTQKAVDQYRNGEERFSHIPDTDMQRVQQSVEQSYKWLEDQRSVLAGTPRTQNPPITLAQIRQEKQSFESTVNPILNKPKPKADPPPQQNKDGEEKNGQGDASPKTNQGNPDEKMDVE</sequence>
<dbReference type="InterPro" id="IPR013126">
    <property type="entry name" value="Hsp_70_fam"/>
</dbReference>
<dbReference type="Proteomes" id="UP001378592">
    <property type="component" value="Unassembled WGS sequence"/>
</dbReference>
<evidence type="ECO:0000313" key="5">
    <source>
        <dbReference type="EMBL" id="KAK7794683.1"/>
    </source>
</evidence>
<dbReference type="Gene3D" id="3.30.420.40">
    <property type="match status" value="2"/>
</dbReference>
<feature type="compositionally biased region" description="Acidic residues" evidence="4">
    <location>
        <begin position="505"/>
        <end position="516"/>
    </location>
</feature>
<evidence type="ECO:0000256" key="1">
    <source>
        <dbReference type="ARBA" id="ARBA00007381"/>
    </source>
</evidence>
<comment type="caution">
    <text evidence="5">The sequence shown here is derived from an EMBL/GenBank/DDBJ whole genome shotgun (WGS) entry which is preliminary data.</text>
</comment>
<reference evidence="5 6" key="1">
    <citation type="submission" date="2024-03" db="EMBL/GenBank/DDBJ databases">
        <title>The genome assembly and annotation of the cricket Gryllus longicercus Weissman &amp; Gray.</title>
        <authorList>
            <person name="Szrajer S."/>
            <person name="Gray D."/>
            <person name="Ylla G."/>
        </authorList>
    </citation>
    <scope>NUCLEOTIDE SEQUENCE [LARGE SCALE GENOMIC DNA]</scope>
    <source>
        <strain evidence="5">DAG 2021-001</strain>
        <tissue evidence="5">Whole body minus gut</tissue>
    </source>
</reference>
<dbReference type="SUPFAM" id="SSF53067">
    <property type="entry name" value="Actin-like ATPase domain"/>
    <property type="match status" value="2"/>
</dbReference>
<dbReference type="GO" id="GO:0005829">
    <property type="term" value="C:cytosol"/>
    <property type="evidence" value="ECO:0007669"/>
    <property type="project" value="TreeGrafter"/>
</dbReference>